<dbReference type="STRING" id="930117.SAMN05216225_10161"/>
<evidence type="ECO:0000313" key="2">
    <source>
        <dbReference type="Proteomes" id="UP000183988"/>
    </source>
</evidence>
<protein>
    <submittedName>
        <fullName evidence="1">Uncharacterized protein</fullName>
    </submittedName>
</protein>
<organism evidence="1 2">
    <name type="scientific">Ornithinibacillus halophilus</name>
    <dbReference type="NCBI Taxonomy" id="930117"/>
    <lineage>
        <taxon>Bacteria</taxon>
        <taxon>Bacillati</taxon>
        <taxon>Bacillota</taxon>
        <taxon>Bacilli</taxon>
        <taxon>Bacillales</taxon>
        <taxon>Bacillaceae</taxon>
        <taxon>Ornithinibacillus</taxon>
    </lineage>
</organism>
<dbReference type="Proteomes" id="UP000183988">
    <property type="component" value="Unassembled WGS sequence"/>
</dbReference>
<keyword evidence="2" id="KW-1185">Reference proteome</keyword>
<dbReference type="EMBL" id="FQVW01000016">
    <property type="protein sequence ID" value="SHG11030.1"/>
    <property type="molecule type" value="Genomic_DNA"/>
</dbReference>
<sequence length="73" mass="8966">MLGLMINDIEQKELEYLVKRELDELLLDMDDHRIDQMVKRAMKDRYKTLFQLLKRVSNEHECLKYIPKRKTNQ</sequence>
<dbReference type="AlphaFoldDB" id="A0A1M5H4W6"/>
<gene>
    <name evidence="1" type="ORF">SAMN05216225_10161</name>
</gene>
<reference evidence="1 2" key="1">
    <citation type="submission" date="2016-11" db="EMBL/GenBank/DDBJ databases">
        <authorList>
            <person name="Jaros S."/>
            <person name="Januszkiewicz K."/>
            <person name="Wedrychowicz H."/>
        </authorList>
    </citation>
    <scope>NUCLEOTIDE SEQUENCE [LARGE SCALE GENOMIC DNA]</scope>
    <source>
        <strain evidence="1 2">IBRC-M 10683</strain>
    </source>
</reference>
<dbReference type="OrthoDB" id="2971867at2"/>
<name>A0A1M5H4W6_9BACI</name>
<accession>A0A1M5H4W6</accession>
<proteinExistence type="predicted"/>
<dbReference type="RefSeq" id="WP_072889939.1">
    <property type="nucleotide sequence ID" value="NZ_FQVW01000016.1"/>
</dbReference>
<evidence type="ECO:0000313" key="1">
    <source>
        <dbReference type="EMBL" id="SHG11030.1"/>
    </source>
</evidence>